<gene>
    <name evidence="12" type="ORF">A2J07_00990</name>
</gene>
<dbReference type="Pfam" id="PF13361">
    <property type="entry name" value="UvrD_C"/>
    <property type="match status" value="1"/>
</dbReference>
<dbReference type="SUPFAM" id="SSF52540">
    <property type="entry name" value="P-loop containing nucleoside triphosphate hydrolases"/>
    <property type="match status" value="1"/>
</dbReference>
<dbReference type="EMBL" id="LVEA01000001">
    <property type="protein sequence ID" value="KYL05344.1"/>
    <property type="molecule type" value="Genomic_DNA"/>
</dbReference>
<dbReference type="GO" id="GO:0003677">
    <property type="term" value="F:DNA binding"/>
    <property type="evidence" value="ECO:0007669"/>
    <property type="project" value="InterPro"/>
</dbReference>
<evidence type="ECO:0000259" key="11">
    <source>
        <dbReference type="PROSITE" id="PS51198"/>
    </source>
</evidence>
<dbReference type="GO" id="GO:0000725">
    <property type="term" value="P:recombinational repair"/>
    <property type="evidence" value="ECO:0007669"/>
    <property type="project" value="TreeGrafter"/>
</dbReference>
<name>A0A162J8Q1_9FUSO</name>
<dbReference type="GO" id="GO:0005524">
    <property type="term" value="F:ATP binding"/>
    <property type="evidence" value="ECO:0007669"/>
    <property type="project" value="UniProtKB-UniRule"/>
</dbReference>
<keyword evidence="2 9" id="KW-0378">Hydrolase</keyword>
<comment type="catalytic activity">
    <reaction evidence="8">
        <text>ATP + H2O = ADP + phosphate + H(+)</text>
        <dbReference type="Rhea" id="RHEA:13065"/>
        <dbReference type="ChEBI" id="CHEBI:15377"/>
        <dbReference type="ChEBI" id="CHEBI:15378"/>
        <dbReference type="ChEBI" id="CHEBI:30616"/>
        <dbReference type="ChEBI" id="CHEBI:43474"/>
        <dbReference type="ChEBI" id="CHEBI:456216"/>
        <dbReference type="EC" id="5.6.2.4"/>
    </reaction>
</comment>
<keyword evidence="1 9" id="KW-0547">Nucleotide-binding</keyword>
<organism evidence="12 13">
    <name type="scientific">Fusobacterium necrophorum subsp. funduliforme</name>
    <dbReference type="NCBI Taxonomy" id="143387"/>
    <lineage>
        <taxon>Bacteria</taxon>
        <taxon>Fusobacteriati</taxon>
        <taxon>Fusobacteriota</taxon>
        <taxon>Fusobacteriia</taxon>
        <taxon>Fusobacteriales</taxon>
        <taxon>Fusobacteriaceae</taxon>
        <taxon>Fusobacterium</taxon>
    </lineage>
</organism>
<evidence type="ECO:0000256" key="1">
    <source>
        <dbReference type="ARBA" id="ARBA00022741"/>
    </source>
</evidence>
<keyword evidence="4 9" id="KW-0067">ATP-binding</keyword>
<dbReference type="AlphaFoldDB" id="A0A162J8Q1"/>
<feature type="domain" description="UvrD-like helicase ATP-binding" evidence="11">
    <location>
        <begin position="214"/>
        <end position="790"/>
    </location>
</feature>
<proteinExistence type="predicted"/>
<evidence type="ECO:0000256" key="10">
    <source>
        <dbReference type="SAM" id="Coils"/>
    </source>
</evidence>
<dbReference type="Pfam" id="PF00580">
    <property type="entry name" value="UvrD-helicase"/>
    <property type="match status" value="1"/>
</dbReference>
<dbReference type="RefSeq" id="WP_062680921.1">
    <property type="nucleotide sequence ID" value="NZ_LVEA01000001.1"/>
</dbReference>
<evidence type="ECO:0000256" key="9">
    <source>
        <dbReference type="PROSITE-ProRule" id="PRU00560"/>
    </source>
</evidence>
<dbReference type="InterPro" id="IPR027417">
    <property type="entry name" value="P-loop_NTPase"/>
</dbReference>
<sequence>MVIIVSCLCLIVYFIIKFYKNKKIKELEMEIQDVCGNLITNVMEFDENKEYTKEDVTTFLNKAKKICDLALPIYTKIKQIKKSHVMQDLEQIMNIQTICFIKLKKINTEIIENHFEEFEEEKNKIKEEYDNFITAKVYLKESVRLKLNEKIKPTLQKKDIFLESLQFEPNDFDKQLFIDDIFEIDKEKKEIINNHFIETELERTNEFFSNIDGKSLDRQQRIAVITDEEANLVVAGAGSGKTLTIAAKTKYLVERKGLQPKDILLITFTKNATDEMKQRVQNKLNIPVTIKTFHKLGLDILKKDPNMEGYNMKESFEIITLKDIKVMMEKDETFKNKIFEYLIFYITDNRSEVDFINKNEYYKSVDNFETVEHTVEKGILNVLKNLKIQHIKSRKAYSNFNKEVAIASLSKGAYYEKIKEFIENKIPEHLFKITKEEYDTIKEFIKYHKDKLKNNIFKNSYHDVTNNVLNGTRVKSKEECAIANFLFLNGINYEYEKVYLNNDFLAPIKSKNDYVRGTYKPDFYLTDYDIYIEHFGVDKNMKAHQYDVDENKKYEDSMEWKRQVHTMNQTKLLETYSFQYSEGILFQTLKNQLEELGVEFHQISDEEINMYLEITYQNDSLLLSFHNLFNTFLSLFKSNGYNKNTLLEFRENIKQYDPFLQRKHELFFDLFEVLYDKYNQYLKENNCIDFSDMIIESAKVINSPDFIPSENELDYKYIIIDEFQDTSIARFKLIDAIRKANNGKTQIMAVGDDWQSIYRFAGSDIDLFTNFEKYFGTTSMCFIEQTYRNSQELLEVAGNFVMKNPKQIKKNLHSNKKLEQPVHIHSFDYNAIEDTLDCSTIGVVLSKVLQGIEQSELYKNKVIDVLILGRNKKDIEPLDDNVLFKIEEVSEKEYNFKTKIVSDRVHISYKTVHGSKGLEADEVILLNVNDKKSGFPNKMEDDSVLSHVLSNADDYLFAEERRLFYVALTRTRNHIHIFTDSYKQSCFIEELEKLPQVRIVLHHENNFEDMKCPRCGGRLVKRMNRKSKNVFLGCENGGKGCDYTADFILESAFTKKTGKKDPRICPVCNASHLKKSNYGEDYYCPNYLKTDEKTTHFKINKYELQAKIAEFDREKSVFEREQQKKAEDLTPLINKKYSL</sequence>
<dbReference type="InterPro" id="IPR014017">
    <property type="entry name" value="DNA_helicase_UvrD-like_C"/>
</dbReference>
<dbReference type="EC" id="5.6.2.4" evidence="7"/>
<evidence type="ECO:0000313" key="13">
    <source>
        <dbReference type="Proteomes" id="UP000075816"/>
    </source>
</evidence>
<dbReference type="GO" id="GO:0043138">
    <property type="term" value="F:3'-5' DNA helicase activity"/>
    <property type="evidence" value="ECO:0007669"/>
    <property type="project" value="UniProtKB-EC"/>
</dbReference>
<dbReference type="GO" id="GO:0016887">
    <property type="term" value="F:ATP hydrolysis activity"/>
    <property type="evidence" value="ECO:0007669"/>
    <property type="project" value="RHEA"/>
</dbReference>
<evidence type="ECO:0000256" key="7">
    <source>
        <dbReference type="ARBA" id="ARBA00034808"/>
    </source>
</evidence>
<keyword evidence="5" id="KW-0413">Isomerase</keyword>
<protein>
    <recommendedName>
        <fullName evidence="7">DNA 3'-5' helicase</fullName>
        <ecNumber evidence="7">5.6.2.4</ecNumber>
    </recommendedName>
</protein>
<evidence type="ECO:0000256" key="6">
    <source>
        <dbReference type="ARBA" id="ARBA00034617"/>
    </source>
</evidence>
<accession>A0A162J8Q1</accession>
<dbReference type="InterPro" id="IPR014016">
    <property type="entry name" value="UvrD-like_ATP-bd"/>
</dbReference>
<evidence type="ECO:0000256" key="5">
    <source>
        <dbReference type="ARBA" id="ARBA00023235"/>
    </source>
</evidence>
<dbReference type="Gene3D" id="3.40.50.300">
    <property type="entry name" value="P-loop containing nucleotide triphosphate hydrolases"/>
    <property type="match status" value="3"/>
</dbReference>
<evidence type="ECO:0000313" key="12">
    <source>
        <dbReference type="EMBL" id="KYL05344.1"/>
    </source>
</evidence>
<comment type="caution">
    <text evidence="12">The sequence shown here is derived from an EMBL/GenBank/DDBJ whole genome shotgun (WGS) entry which is preliminary data.</text>
</comment>
<dbReference type="PANTHER" id="PTHR11070:SF63">
    <property type="entry name" value="DNA HELICASE IV"/>
    <property type="match status" value="1"/>
</dbReference>
<dbReference type="PROSITE" id="PS51198">
    <property type="entry name" value="UVRD_HELICASE_ATP_BIND"/>
    <property type="match status" value="1"/>
</dbReference>
<keyword evidence="10" id="KW-0175">Coiled coil</keyword>
<evidence type="ECO:0000256" key="4">
    <source>
        <dbReference type="ARBA" id="ARBA00022840"/>
    </source>
</evidence>
<evidence type="ECO:0000256" key="3">
    <source>
        <dbReference type="ARBA" id="ARBA00022806"/>
    </source>
</evidence>
<evidence type="ECO:0000256" key="2">
    <source>
        <dbReference type="ARBA" id="ARBA00022801"/>
    </source>
</evidence>
<dbReference type="Proteomes" id="UP000075816">
    <property type="component" value="Unassembled WGS sequence"/>
</dbReference>
<feature type="binding site" evidence="9">
    <location>
        <begin position="235"/>
        <end position="242"/>
    </location>
    <ligand>
        <name>ATP</name>
        <dbReference type="ChEBI" id="CHEBI:30616"/>
    </ligand>
</feature>
<feature type="coiled-coil region" evidence="10">
    <location>
        <begin position="108"/>
        <end position="135"/>
    </location>
</feature>
<keyword evidence="3 9" id="KW-0347">Helicase</keyword>
<dbReference type="InterPro" id="IPR000212">
    <property type="entry name" value="DNA_helicase_UvrD/REP"/>
</dbReference>
<comment type="catalytic activity">
    <reaction evidence="6">
        <text>Couples ATP hydrolysis with the unwinding of duplex DNA by translocating in the 3'-5' direction.</text>
        <dbReference type="EC" id="5.6.2.4"/>
    </reaction>
</comment>
<dbReference type="GO" id="GO:0005829">
    <property type="term" value="C:cytosol"/>
    <property type="evidence" value="ECO:0007669"/>
    <property type="project" value="TreeGrafter"/>
</dbReference>
<reference evidence="12 13" key="1">
    <citation type="submission" date="2016-03" db="EMBL/GenBank/DDBJ databases">
        <title>Comparative genomics of human isolates of Fusobacterium necrophorum.</title>
        <authorList>
            <person name="Jensen A."/>
            <person name="Bank S."/>
            <person name="Andersen P.S."/>
            <person name="Kristensen L.H."/>
            <person name="Prag J."/>
        </authorList>
    </citation>
    <scope>NUCLEOTIDE SEQUENCE [LARGE SCALE GENOMIC DNA]</scope>
    <source>
        <strain evidence="12 13">LS_1264</strain>
    </source>
</reference>
<evidence type="ECO:0000256" key="8">
    <source>
        <dbReference type="ARBA" id="ARBA00048988"/>
    </source>
</evidence>
<dbReference type="PANTHER" id="PTHR11070">
    <property type="entry name" value="UVRD / RECB / PCRA DNA HELICASE FAMILY MEMBER"/>
    <property type="match status" value="1"/>
</dbReference>